<dbReference type="EMBL" id="WHJE01000017">
    <property type="protein sequence ID" value="KAE8765034.1"/>
    <property type="molecule type" value="Genomic_DNA"/>
</dbReference>
<keyword evidence="4" id="KW-0808">Transferase</keyword>
<keyword evidence="6 13" id="KW-0418">Kinase</keyword>
<evidence type="ECO:0000256" key="7">
    <source>
        <dbReference type="ARBA" id="ARBA00022840"/>
    </source>
</evidence>
<organism evidence="13 14">
    <name type="scientific">Georgenia thermotolerans</name>
    <dbReference type="NCBI Taxonomy" id="527326"/>
    <lineage>
        <taxon>Bacteria</taxon>
        <taxon>Bacillati</taxon>
        <taxon>Actinomycetota</taxon>
        <taxon>Actinomycetes</taxon>
        <taxon>Micrococcales</taxon>
        <taxon>Bogoriellaceae</taxon>
        <taxon>Georgenia</taxon>
    </lineage>
</organism>
<keyword evidence="8" id="KW-0902">Two-component regulatory system</keyword>
<evidence type="ECO:0000256" key="4">
    <source>
        <dbReference type="ARBA" id="ARBA00022679"/>
    </source>
</evidence>
<gene>
    <name evidence="13" type="ORF">GB883_05970</name>
</gene>
<dbReference type="Gene3D" id="1.20.5.1930">
    <property type="match status" value="1"/>
</dbReference>
<name>A0A7J5USA2_9MICO</name>
<dbReference type="AlphaFoldDB" id="A0A7J5USA2"/>
<dbReference type="GO" id="GO:0016020">
    <property type="term" value="C:membrane"/>
    <property type="evidence" value="ECO:0007669"/>
    <property type="project" value="InterPro"/>
</dbReference>
<evidence type="ECO:0000256" key="3">
    <source>
        <dbReference type="ARBA" id="ARBA00022553"/>
    </source>
</evidence>
<keyword evidence="10" id="KW-1133">Transmembrane helix</keyword>
<comment type="caution">
    <text evidence="13">The sequence shown here is derived from an EMBL/GenBank/DDBJ whole genome shotgun (WGS) entry which is preliminary data.</text>
</comment>
<evidence type="ECO:0000256" key="9">
    <source>
        <dbReference type="SAM" id="MobiDB-lite"/>
    </source>
</evidence>
<dbReference type="GO" id="GO:0000155">
    <property type="term" value="F:phosphorelay sensor kinase activity"/>
    <property type="evidence" value="ECO:0007669"/>
    <property type="project" value="InterPro"/>
</dbReference>
<evidence type="ECO:0000256" key="6">
    <source>
        <dbReference type="ARBA" id="ARBA00022777"/>
    </source>
</evidence>
<dbReference type="InterPro" id="IPR036890">
    <property type="entry name" value="HATPase_C_sf"/>
</dbReference>
<keyword evidence="7" id="KW-0067">ATP-binding</keyword>
<feature type="region of interest" description="Disordered" evidence="9">
    <location>
        <begin position="356"/>
        <end position="387"/>
    </location>
</feature>
<dbReference type="PANTHER" id="PTHR24421:SF10">
    <property type="entry name" value="NITRATE_NITRITE SENSOR PROTEIN NARQ"/>
    <property type="match status" value="1"/>
</dbReference>
<evidence type="ECO:0000256" key="1">
    <source>
        <dbReference type="ARBA" id="ARBA00000085"/>
    </source>
</evidence>
<keyword evidence="10" id="KW-0812">Transmembrane</keyword>
<proteinExistence type="predicted"/>
<feature type="domain" description="Histidine kinase/HSP90-like ATPase" evidence="11">
    <location>
        <begin position="289"/>
        <end position="377"/>
    </location>
</feature>
<feature type="compositionally biased region" description="Gly residues" evidence="9">
    <location>
        <begin position="358"/>
        <end position="368"/>
    </location>
</feature>
<keyword evidence="14" id="KW-1185">Reference proteome</keyword>
<dbReference type="Gene3D" id="3.30.565.10">
    <property type="entry name" value="Histidine kinase-like ATPase, C-terminal domain"/>
    <property type="match status" value="1"/>
</dbReference>
<dbReference type="Proteomes" id="UP000451860">
    <property type="component" value="Unassembled WGS sequence"/>
</dbReference>
<dbReference type="SUPFAM" id="SSF55874">
    <property type="entry name" value="ATPase domain of HSP90 chaperone/DNA topoisomerase II/histidine kinase"/>
    <property type="match status" value="1"/>
</dbReference>
<evidence type="ECO:0000259" key="12">
    <source>
        <dbReference type="Pfam" id="PF07730"/>
    </source>
</evidence>
<accession>A0A7J5USA2</accession>
<feature type="compositionally biased region" description="Basic and acidic residues" evidence="9">
    <location>
        <begin position="377"/>
        <end position="387"/>
    </location>
</feature>
<evidence type="ECO:0000256" key="2">
    <source>
        <dbReference type="ARBA" id="ARBA00012438"/>
    </source>
</evidence>
<reference evidence="13 14" key="1">
    <citation type="submission" date="2019-10" db="EMBL/GenBank/DDBJ databases">
        <title>Georgenia wutianyii sp. nov. and Georgenia yuyongxinii sp. nov. isolated from plateau pika (Ochotona curzoniae) in the Qinghai-Tibet plateau of China.</title>
        <authorList>
            <person name="Tian Z."/>
        </authorList>
    </citation>
    <scope>NUCLEOTIDE SEQUENCE [LARGE SCALE GENOMIC DNA]</scope>
    <source>
        <strain evidence="13 14">DSM 21501</strain>
    </source>
</reference>
<feature type="domain" description="Signal transduction histidine kinase subgroup 3 dimerisation and phosphoacceptor" evidence="12">
    <location>
        <begin position="181"/>
        <end position="245"/>
    </location>
</feature>
<dbReference type="Pfam" id="PF07730">
    <property type="entry name" value="HisKA_3"/>
    <property type="match status" value="1"/>
</dbReference>
<dbReference type="InterPro" id="IPR050482">
    <property type="entry name" value="Sensor_HK_TwoCompSys"/>
</dbReference>
<evidence type="ECO:0000259" key="11">
    <source>
        <dbReference type="Pfam" id="PF02518"/>
    </source>
</evidence>
<dbReference type="EC" id="2.7.13.3" evidence="2"/>
<sequence>MVGAVAADEPRGIRPGDVLLAVALALFALAGTGGAGQDQPQAAPLDAWTYALTTLAAAALVPWRRHPLAVFVATSALVAVYLGVGYPYGPIMITAAVAAGLLAASVPLRTAVVAGATDAVVLVAVILVRDVVRAWPEALTHVLGVLVWTALPLAIGVAVRTRREAAARVREEQALRAVADERLRMAQELHDVVGHGLAVIAMQAGAGLHVLDRDPAKARAALEAIRTASKDALDGLRAEVVALRGGAPRAPSPGLADLAAMVERVRSGGLDVRLDVGQADGVPDDVAGAAYRIVQEALTNVLRHAGRAAGAVVRVRRAPGRLTVEVADTGHGPPAGGLVEGSGIAGMRERAVRTGGSVEVGGHPGGGVRVRASWPLDGDRPVGEEAS</sequence>
<comment type="catalytic activity">
    <reaction evidence="1">
        <text>ATP + protein L-histidine = ADP + protein N-phospho-L-histidine.</text>
        <dbReference type="EC" id="2.7.13.3"/>
    </reaction>
</comment>
<dbReference type="InterPro" id="IPR011712">
    <property type="entry name" value="Sig_transdc_His_kin_sub3_dim/P"/>
</dbReference>
<dbReference type="OrthoDB" id="227596at2"/>
<evidence type="ECO:0000256" key="8">
    <source>
        <dbReference type="ARBA" id="ARBA00023012"/>
    </source>
</evidence>
<feature type="transmembrane region" description="Helical" evidence="10">
    <location>
        <begin position="115"/>
        <end position="132"/>
    </location>
</feature>
<evidence type="ECO:0000313" key="13">
    <source>
        <dbReference type="EMBL" id="KAE8765034.1"/>
    </source>
</evidence>
<evidence type="ECO:0000256" key="10">
    <source>
        <dbReference type="SAM" id="Phobius"/>
    </source>
</evidence>
<keyword evidence="3" id="KW-0597">Phosphoprotein</keyword>
<keyword evidence="5" id="KW-0547">Nucleotide-binding</keyword>
<evidence type="ECO:0000313" key="14">
    <source>
        <dbReference type="Proteomes" id="UP000451860"/>
    </source>
</evidence>
<keyword evidence="10" id="KW-0472">Membrane</keyword>
<dbReference type="Pfam" id="PF02518">
    <property type="entry name" value="HATPase_c"/>
    <property type="match status" value="1"/>
</dbReference>
<dbReference type="CDD" id="cd16917">
    <property type="entry name" value="HATPase_UhpB-NarQ-NarX-like"/>
    <property type="match status" value="1"/>
</dbReference>
<feature type="transmembrane region" description="Helical" evidence="10">
    <location>
        <begin position="138"/>
        <end position="159"/>
    </location>
</feature>
<feature type="transmembrane region" description="Helical" evidence="10">
    <location>
        <begin position="18"/>
        <end position="36"/>
    </location>
</feature>
<dbReference type="GO" id="GO:0046983">
    <property type="term" value="F:protein dimerization activity"/>
    <property type="evidence" value="ECO:0007669"/>
    <property type="project" value="InterPro"/>
</dbReference>
<dbReference type="PANTHER" id="PTHR24421">
    <property type="entry name" value="NITRATE/NITRITE SENSOR PROTEIN NARX-RELATED"/>
    <property type="match status" value="1"/>
</dbReference>
<protein>
    <recommendedName>
        <fullName evidence="2">histidine kinase</fullName>
        <ecNumber evidence="2">2.7.13.3</ecNumber>
    </recommendedName>
</protein>
<dbReference type="InterPro" id="IPR003594">
    <property type="entry name" value="HATPase_dom"/>
</dbReference>
<dbReference type="GO" id="GO:0005524">
    <property type="term" value="F:ATP binding"/>
    <property type="evidence" value="ECO:0007669"/>
    <property type="project" value="UniProtKB-KW"/>
</dbReference>
<evidence type="ECO:0000256" key="5">
    <source>
        <dbReference type="ARBA" id="ARBA00022741"/>
    </source>
</evidence>